<protein>
    <submittedName>
        <fullName evidence="2">Uncharacterized protein</fullName>
    </submittedName>
</protein>
<reference evidence="2" key="1">
    <citation type="submission" date="2020-11" db="EMBL/GenBank/DDBJ databases">
        <authorList>
            <consortium name="DOE Joint Genome Institute"/>
            <person name="Ahrendt S."/>
            <person name="Riley R."/>
            <person name="Andreopoulos W."/>
            <person name="Labutti K."/>
            <person name="Pangilinan J."/>
            <person name="Ruiz-Duenas F.J."/>
            <person name="Barrasa J.M."/>
            <person name="Sanchez-Garcia M."/>
            <person name="Camarero S."/>
            <person name="Miyauchi S."/>
            <person name="Serrano A."/>
            <person name="Linde D."/>
            <person name="Babiker R."/>
            <person name="Drula E."/>
            <person name="Ayuso-Fernandez I."/>
            <person name="Pacheco R."/>
            <person name="Padilla G."/>
            <person name="Ferreira P."/>
            <person name="Barriuso J."/>
            <person name="Kellner H."/>
            <person name="Castanera R."/>
            <person name="Alfaro M."/>
            <person name="Ramirez L."/>
            <person name="Pisabarro A.G."/>
            <person name="Kuo A."/>
            <person name="Tritt A."/>
            <person name="Lipzen A."/>
            <person name="He G."/>
            <person name="Yan M."/>
            <person name="Ng V."/>
            <person name="Cullen D."/>
            <person name="Martin F."/>
            <person name="Rosso M.-N."/>
            <person name="Henrissat B."/>
            <person name="Hibbett D."/>
            <person name="Martinez A.T."/>
            <person name="Grigoriev I.V."/>
        </authorList>
    </citation>
    <scope>NUCLEOTIDE SEQUENCE</scope>
    <source>
        <strain evidence="2">MF-IS2</strain>
    </source>
</reference>
<evidence type="ECO:0000313" key="2">
    <source>
        <dbReference type="EMBL" id="KAF9445518.1"/>
    </source>
</evidence>
<evidence type="ECO:0000256" key="1">
    <source>
        <dbReference type="SAM" id="MobiDB-lite"/>
    </source>
</evidence>
<feature type="region of interest" description="Disordered" evidence="1">
    <location>
        <begin position="64"/>
        <end position="181"/>
    </location>
</feature>
<accession>A0A9P5X655</accession>
<dbReference type="Proteomes" id="UP000807342">
    <property type="component" value="Unassembled WGS sequence"/>
</dbReference>
<evidence type="ECO:0000313" key="3">
    <source>
        <dbReference type="Proteomes" id="UP000807342"/>
    </source>
</evidence>
<proteinExistence type="predicted"/>
<feature type="compositionally biased region" description="Low complexity" evidence="1">
    <location>
        <begin position="151"/>
        <end position="181"/>
    </location>
</feature>
<feature type="compositionally biased region" description="Low complexity" evidence="1">
    <location>
        <begin position="81"/>
        <end position="115"/>
    </location>
</feature>
<comment type="caution">
    <text evidence="2">The sequence shown here is derived from an EMBL/GenBank/DDBJ whole genome shotgun (WGS) entry which is preliminary data.</text>
</comment>
<name>A0A9P5X655_9AGAR</name>
<gene>
    <name evidence="2" type="ORF">P691DRAFT_264326</name>
</gene>
<organism evidence="2 3">
    <name type="scientific">Macrolepiota fuliginosa MF-IS2</name>
    <dbReference type="NCBI Taxonomy" id="1400762"/>
    <lineage>
        <taxon>Eukaryota</taxon>
        <taxon>Fungi</taxon>
        <taxon>Dikarya</taxon>
        <taxon>Basidiomycota</taxon>
        <taxon>Agaricomycotina</taxon>
        <taxon>Agaricomycetes</taxon>
        <taxon>Agaricomycetidae</taxon>
        <taxon>Agaricales</taxon>
        <taxon>Agaricineae</taxon>
        <taxon>Agaricaceae</taxon>
        <taxon>Macrolepiota</taxon>
    </lineage>
</organism>
<dbReference type="OrthoDB" id="3067696at2759"/>
<feature type="compositionally biased region" description="Polar residues" evidence="1">
    <location>
        <begin position="127"/>
        <end position="141"/>
    </location>
</feature>
<dbReference type="AlphaFoldDB" id="A0A9P5X655"/>
<sequence length="290" mass="31577">MTIVYCQQDPAKVAEVKSQISQHFPEVFEHPSLNSSTREKRLRAIMCYAQHYTGITRYRIRHELGSSSKGGTPRGQGLRQPSSLHFPTSPSSSRVQTPSTRAAGATRASSRIRAVAARRRDRFTADTMNTPTSASRSTSGPSPCWRQIHFPSTNIPSTSSIPAGGNATNSTSSPPTSTVAPSVVGDHYNAATLSKSSGSAIAAPQYRIDEVIAFLRSCTPDMGYLLESFITFGCRNREFLVAVGRRPDDQIEAFLRGMVACTNQIPGSIPEMDLWVLKNHFKNFVAGPTP</sequence>
<keyword evidence="3" id="KW-1185">Reference proteome</keyword>
<dbReference type="EMBL" id="MU151296">
    <property type="protein sequence ID" value="KAF9445518.1"/>
    <property type="molecule type" value="Genomic_DNA"/>
</dbReference>